<keyword evidence="2" id="KW-1185">Reference proteome</keyword>
<sequence>MWQGRNCHFFLSHPQPNSSHSQLSIDVQIAYHVTPSQRTIGRNFWKDEGVEETAIGVYWVTDCIDQCLVGFLPRHCMIFDMKKSTKEELLRLSSSSSHLKVHPHDEDPTGTEEYAWQLFYKRDLDDNI</sequence>
<accession>A0A9K3KNN6</accession>
<protein>
    <submittedName>
        <fullName evidence="1">Uncharacterized protein</fullName>
    </submittedName>
</protein>
<reference evidence="1" key="1">
    <citation type="journal article" date="2021" name="Sci. Rep.">
        <title>Diploid genomic architecture of Nitzschia inconspicua, an elite biomass production diatom.</title>
        <authorList>
            <person name="Oliver A."/>
            <person name="Podell S."/>
            <person name="Pinowska A."/>
            <person name="Traller J.C."/>
            <person name="Smith S.R."/>
            <person name="McClure R."/>
            <person name="Beliaev A."/>
            <person name="Bohutskyi P."/>
            <person name="Hill E.A."/>
            <person name="Rabines A."/>
            <person name="Zheng H."/>
            <person name="Allen L.Z."/>
            <person name="Kuo A."/>
            <person name="Grigoriev I.V."/>
            <person name="Allen A.E."/>
            <person name="Hazlebeck D."/>
            <person name="Allen E.E."/>
        </authorList>
    </citation>
    <scope>NUCLEOTIDE SEQUENCE</scope>
    <source>
        <strain evidence="1">Hildebrandi</strain>
    </source>
</reference>
<organism evidence="1 2">
    <name type="scientific">Nitzschia inconspicua</name>
    <dbReference type="NCBI Taxonomy" id="303405"/>
    <lineage>
        <taxon>Eukaryota</taxon>
        <taxon>Sar</taxon>
        <taxon>Stramenopiles</taxon>
        <taxon>Ochrophyta</taxon>
        <taxon>Bacillariophyta</taxon>
        <taxon>Bacillariophyceae</taxon>
        <taxon>Bacillariophycidae</taxon>
        <taxon>Bacillariales</taxon>
        <taxon>Bacillariaceae</taxon>
        <taxon>Nitzschia</taxon>
    </lineage>
</organism>
<dbReference type="AlphaFoldDB" id="A0A9K3KNN6"/>
<evidence type="ECO:0000313" key="1">
    <source>
        <dbReference type="EMBL" id="KAG7346671.1"/>
    </source>
</evidence>
<proteinExistence type="predicted"/>
<comment type="caution">
    <text evidence="1">The sequence shown here is derived from an EMBL/GenBank/DDBJ whole genome shotgun (WGS) entry which is preliminary data.</text>
</comment>
<name>A0A9K3KNN6_9STRA</name>
<dbReference type="EMBL" id="JAGRRH010000021">
    <property type="protein sequence ID" value="KAG7346671.1"/>
    <property type="molecule type" value="Genomic_DNA"/>
</dbReference>
<gene>
    <name evidence="1" type="ORF">IV203_005740</name>
</gene>
<dbReference type="Proteomes" id="UP000693970">
    <property type="component" value="Unassembled WGS sequence"/>
</dbReference>
<dbReference type="OrthoDB" id="54089at2759"/>
<reference evidence="1" key="2">
    <citation type="submission" date="2021-04" db="EMBL/GenBank/DDBJ databases">
        <authorList>
            <person name="Podell S."/>
        </authorList>
    </citation>
    <scope>NUCLEOTIDE SEQUENCE</scope>
    <source>
        <strain evidence="1">Hildebrandi</strain>
    </source>
</reference>
<evidence type="ECO:0000313" key="2">
    <source>
        <dbReference type="Proteomes" id="UP000693970"/>
    </source>
</evidence>